<accession>A0A326U956</accession>
<sequence length="129" mass="14065">MKCSQCQFENAAEETHCQQCGAELATPSRGIVPVTSRLPAVLQNPVVPKSVAAGVGALALGVGLELLRRNLLSRLIPAAKTTQQALPVLNEVKDTLFPQSSKQIKLPKGYEMQESVVYIRRIIRKESKL</sequence>
<evidence type="ECO:0000313" key="1">
    <source>
        <dbReference type="EMBL" id="PZW32125.1"/>
    </source>
</evidence>
<reference evidence="1 2" key="1">
    <citation type="submission" date="2018-06" db="EMBL/GenBank/DDBJ databases">
        <title>Genomic Encyclopedia of Archaeal and Bacterial Type Strains, Phase II (KMG-II): from individual species to whole genera.</title>
        <authorList>
            <person name="Goeker M."/>
        </authorList>
    </citation>
    <scope>NUCLEOTIDE SEQUENCE [LARGE SCALE GENOMIC DNA]</scope>
    <source>
        <strain evidence="1 2">ATCC BAA-1881</strain>
    </source>
</reference>
<protein>
    <submittedName>
        <fullName evidence="1">Uncharacterized protein</fullName>
    </submittedName>
</protein>
<gene>
    <name evidence="1" type="ORF">EI42_02152</name>
</gene>
<dbReference type="AlphaFoldDB" id="A0A326U956"/>
<name>A0A326U956_THEHA</name>
<dbReference type="RefSeq" id="WP_111321666.1">
    <property type="nucleotide sequence ID" value="NZ_BIFX01000001.1"/>
</dbReference>
<evidence type="ECO:0000313" key="2">
    <source>
        <dbReference type="Proteomes" id="UP000248806"/>
    </source>
</evidence>
<dbReference type="OrthoDB" id="164010at2"/>
<keyword evidence="2" id="KW-1185">Reference proteome</keyword>
<dbReference type="EMBL" id="QKUF01000005">
    <property type="protein sequence ID" value="PZW32125.1"/>
    <property type="molecule type" value="Genomic_DNA"/>
</dbReference>
<dbReference type="Proteomes" id="UP000248806">
    <property type="component" value="Unassembled WGS sequence"/>
</dbReference>
<comment type="caution">
    <text evidence="1">The sequence shown here is derived from an EMBL/GenBank/DDBJ whole genome shotgun (WGS) entry which is preliminary data.</text>
</comment>
<organism evidence="1 2">
    <name type="scientific">Thermosporothrix hazakensis</name>
    <dbReference type="NCBI Taxonomy" id="644383"/>
    <lineage>
        <taxon>Bacteria</taxon>
        <taxon>Bacillati</taxon>
        <taxon>Chloroflexota</taxon>
        <taxon>Ktedonobacteria</taxon>
        <taxon>Ktedonobacterales</taxon>
        <taxon>Thermosporotrichaceae</taxon>
        <taxon>Thermosporothrix</taxon>
    </lineage>
</organism>
<proteinExistence type="predicted"/>